<dbReference type="GO" id="GO:0005737">
    <property type="term" value="C:cytoplasm"/>
    <property type="evidence" value="ECO:0007669"/>
    <property type="project" value="TreeGrafter"/>
</dbReference>
<dbReference type="InterPro" id="IPR002347">
    <property type="entry name" value="SDR_fam"/>
</dbReference>
<dbReference type="InterPro" id="IPR020904">
    <property type="entry name" value="Sc_DH/Rdtase_CS"/>
</dbReference>
<protein>
    <submittedName>
        <fullName evidence="4">Uncharacterized protein</fullName>
    </submittedName>
</protein>
<dbReference type="InterPro" id="IPR036291">
    <property type="entry name" value="NAD(P)-bd_dom_sf"/>
</dbReference>
<evidence type="ECO:0000313" key="4">
    <source>
        <dbReference type="EnsemblMetazoa" id="AATE014437-PA.1"/>
    </source>
</evidence>
<evidence type="ECO:0000256" key="3">
    <source>
        <dbReference type="RuleBase" id="RU000363"/>
    </source>
</evidence>
<dbReference type="STRING" id="41427.A0A182JAH5"/>
<dbReference type="Pfam" id="PF00106">
    <property type="entry name" value="adh_short"/>
    <property type="match status" value="1"/>
</dbReference>
<dbReference type="AlphaFoldDB" id="A0A182JAH5"/>
<accession>A0A182JAH5</accession>
<evidence type="ECO:0000256" key="1">
    <source>
        <dbReference type="ARBA" id="ARBA00006484"/>
    </source>
</evidence>
<organism evidence="4">
    <name type="scientific">Anopheles atroparvus</name>
    <name type="common">European mosquito</name>
    <dbReference type="NCBI Taxonomy" id="41427"/>
    <lineage>
        <taxon>Eukaryota</taxon>
        <taxon>Metazoa</taxon>
        <taxon>Ecdysozoa</taxon>
        <taxon>Arthropoda</taxon>
        <taxon>Hexapoda</taxon>
        <taxon>Insecta</taxon>
        <taxon>Pterygota</taxon>
        <taxon>Neoptera</taxon>
        <taxon>Endopterygota</taxon>
        <taxon>Diptera</taxon>
        <taxon>Nematocera</taxon>
        <taxon>Culicoidea</taxon>
        <taxon>Culicidae</taxon>
        <taxon>Anophelinae</taxon>
        <taxon>Anopheles</taxon>
    </lineage>
</organism>
<dbReference type="VEuPathDB" id="VectorBase:AATE014437"/>
<name>A0A182JAH5_ANOAO</name>
<proteinExistence type="inferred from homology"/>
<dbReference type="PRINTS" id="PR01167">
    <property type="entry name" value="INSADHFAMILY"/>
</dbReference>
<dbReference type="Gene3D" id="3.40.50.720">
    <property type="entry name" value="NAD(P)-binding Rossmann-like Domain"/>
    <property type="match status" value="1"/>
</dbReference>
<comment type="similarity">
    <text evidence="1 3">Belongs to the short-chain dehydrogenases/reductases (SDR) family.</text>
</comment>
<dbReference type="PANTHER" id="PTHR44229:SF8">
    <property type="entry name" value="ALCOHOL DEHYDROGENASE-RELATED"/>
    <property type="match status" value="1"/>
</dbReference>
<dbReference type="PANTHER" id="PTHR44229">
    <property type="entry name" value="15-HYDROXYPROSTAGLANDIN DEHYDROGENASE [NAD(+)]"/>
    <property type="match status" value="1"/>
</dbReference>
<dbReference type="PROSITE" id="PS00061">
    <property type="entry name" value="ADH_SHORT"/>
    <property type="match status" value="1"/>
</dbReference>
<dbReference type="EnsemblMetazoa" id="AATE014437-RA">
    <property type="protein sequence ID" value="AATE014437-PA.1"/>
    <property type="gene ID" value="AATE014437"/>
</dbReference>
<dbReference type="GO" id="GO:0016616">
    <property type="term" value="F:oxidoreductase activity, acting on the CH-OH group of donors, NAD or NADP as acceptor"/>
    <property type="evidence" value="ECO:0007669"/>
    <property type="project" value="TreeGrafter"/>
</dbReference>
<dbReference type="PRINTS" id="PR00080">
    <property type="entry name" value="SDRFAMILY"/>
</dbReference>
<dbReference type="SUPFAM" id="SSF51735">
    <property type="entry name" value="NAD(P)-binding Rossmann-fold domains"/>
    <property type="match status" value="1"/>
</dbReference>
<reference evidence="4" key="1">
    <citation type="submission" date="2022-08" db="UniProtKB">
        <authorList>
            <consortium name="EnsemblMetazoa"/>
        </authorList>
    </citation>
    <scope>IDENTIFICATION</scope>
    <source>
        <strain evidence="4">EBRO</strain>
    </source>
</reference>
<keyword evidence="2" id="KW-0560">Oxidoreductase</keyword>
<evidence type="ECO:0000256" key="2">
    <source>
        <dbReference type="ARBA" id="ARBA00023002"/>
    </source>
</evidence>
<sequence length="262" mass="27983">MSLEGKKAVVFGGCGGIGFAICQHLLKEGVQNLFILDIAELTDTCRNLLKKSNEQAEILFENCDISNSTELQKILQHNVVGAFETFDILVNSSGIAAADVPDKVIGVNLVQNIGVINASLFTLDLMSKAKGGNGGVILNVASIAGLEPIPFLPIYCASKFGLVGFTRSLGVPPIFDETGVKFVSICPGATETPLFKDCHSLAIEVNALKQLFQDYTTRFVVQSPDVVGACVVRAIVEGENGSAWICNEGNNVPFDFPPSRFL</sequence>